<dbReference type="Pfam" id="PF06429">
    <property type="entry name" value="Flg_bbr_C"/>
    <property type="match status" value="1"/>
</dbReference>
<gene>
    <name evidence="8" type="ORF">PSQ19_06895</name>
</gene>
<evidence type="ECO:0000256" key="3">
    <source>
        <dbReference type="ARBA" id="ARBA00019015"/>
    </source>
</evidence>
<evidence type="ECO:0000259" key="6">
    <source>
        <dbReference type="Pfam" id="PF06429"/>
    </source>
</evidence>
<evidence type="ECO:0000259" key="7">
    <source>
        <dbReference type="Pfam" id="PF07559"/>
    </source>
</evidence>
<organism evidence="8 9">
    <name type="scientific">Devosia algicola</name>
    <dbReference type="NCBI Taxonomy" id="3026418"/>
    <lineage>
        <taxon>Bacteria</taxon>
        <taxon>Pseudomonadati</taxon>
        <taxon>Pseudomonadota</taxon>
        <taxon>Alphaproteobacteria</taxon>
        <taxon>Hyphomicrobiales</taxon>
        <taxon>Devosiaceae</taxon>
        <taxon>Devosia</taxon>
    </lineage>
</organism>
<dbReference type="InterPro" id="IPR011491">
    <property type="entry name" value="FlgE_D2"/>
</dbReference>
<dbReference type="PANTHER" id="PTHR30435">
    <property type="entry name" value="FLAGELLAR PROTEIN"/>
    <property type="match status" value="1"/>
</dbReference>
<keyword evidence="8" id="KW-0282">Flagellum</keyword>
<feature type="domain" description="Flagellar hook protein FlgE D2" evidence="7">
    <location>
        <begin position="1"/>
        <end position="115"/>
    </location>
</feature>
<keyword evidence="9" id="KW-1185">Reference proteome</keyword>
<keyword evidence="4 5" id="KW-0975">Bacterial flagellum</keyword>
<dbReference type="PANTHER" id="PTHR30435:SF1">
    <property type="entry name" value="FLAGELLAR HOOK PROTEIN FLGE"/>
    <property type="match status" value="1"/>
</dbReference>
<dbReference type="Proteomes" id="UP001220530">
    <property type="component" value="Chromosome"/>
</dbReference>
<reference evidence="8 9" key="1">
    <citation type="submission" date="2023-02" db="EMBL/GenBank/DDBJ databases">
        <title>Devosia algicola sp. nov., isolated from the phycosphere of marine algae.</title>
        <authorList>
            <person name="Kim J.M."/>
            <person name="Lee J.K."/>
            <person name="Choi B.J."/>
            <person name="Bayburt H."/>
            <person name="Jeon C.O."/>
        </authorList>
    </citation>
    <scope>NUCLEOTIDE SEQUENCE [LARGE SCALE GENOMIC DNA]</scope>
    <source>
        <strain evidence="8 9">G20-9</strain>
    </source>
</reference>
<evidence type="ECO:0000256" key="2">
    <source>
        <dbReference type="ARBA" id="ARBA00009677"/>
    </source>
</evidence>
<dbReference type="SUPFAM" id="SSF117143">
    <property type="entry name" value="Flagellar hook protein flgE"/>
    <property type="match status" value="1"/>
</dbReference>
<dbReference type="Pfam" id="PF07559">
    <property type="entry name" value="FlgE_D2"/>
    <property type="match status" value="1"/>
</dbReference>
<keyword evidence="8" id="KW-0969">Cilium</keyword>
<dbReference type="EMBL" id="CP118246">
    <property type="protein sequence ID" value="WDR04255.1"/>
    <property type="molecule type" value="Genomic_DNA"/>
</dbReference>
<comment type="function">
    <text evidence="5">A flexible structure which links the flagellar filament to the drive apparatus in the basal body.</text>
</comment>
<dbReference type="InterPro" id="IPR010930">
    <property type="entry name" value="Flg_bb/hook_C_dom"/>
</dbReference>
<dbReference type="InterPro" id="IPR037925">
    <property type="entry name" value="FlgE/F/G-like"/>
</dbReference>
<protein>
    <recommendedName>
        <fullName evidence="3 5">Flagellar hook protein FlgE</fullName>
    </recommendedName>
</protein>
<accession>A0ABY7YT87</accession>
<evidence type="ECO:0000256" key="5">
    <source>
        <dbReference type="RuleBase" id="RU362116"/>
    </source>
</evidence>
<evidence type="ECO:0000313" key="9">
    <source>
        <dbReference type="Proteomes" id="UP001220530"/>
    </source>
</evidence>
<evidence type="ECO:0000256" key="4">
    <source>
        <dbReference type="ARBA" id="ARBA00023143"/>
    </source>
</evidence>
<name>A0ABY7YT87_9HYPH</name>
<keyword evidence="8" id="KW-0966">Cell projection</keyword>
<dbReference type="NCBIfam" id="TIGR03506">
    <property type="entry name" value="FlgEFG_subfam"/>
    <property type="match status" value="1"/>
</dbReference>
<proteinExistence type="inferred from homology"/>
<sequence>MTVYAANGSPANVQMRWAKVDSTAAGGAETWNLYYMSNSGAMGSQAMWTNVGKDYTFGADGSLLPPGIDSVTLNNLTVNGVNVGNVELHHDTNGISQFADVNGTATVSTLNQNGYAAGEFVSVAIDDSGRVVATYSNNQRVDMAQVVTAQFNGINSLKRMDGGVFATTSESGDAILDLSGSGIIGSSLEASNTDISDEFTKLIVTQQAYSAGTKIVTTANDMLQAALNMIR</sequence>
<dbReference type="InterPro" id="IPR020013">
    <property type="entry name" value="Flagellar_FlgE/F/G"/>
</dbReference>
<comment type="similarity">
    <text evidence="2 5">Belongs to the flagella basal body rod proteins family.</text>
</comment>
<evidence type="ECO:0000256" key="1">
    <source>
        <dbReference type="ARBA" id="ARBA00004117"/>
    </source>
</evidence>
<evidence type="ECO:0000313" key="8">
    <source>
        <dbReference type="EMBL" id="WDR04255.1"/>
    </source>
</evidence>
<feature type="domain" description="Flagellar basal-body/hook protein C-terminal" evidence="6">
    <location>
        <begin position="187"/>
        <end position="229"/>
    </location>
</feature>
<comment type="subcellular location">
    <subcellularLocation>
        <location evidence="1 5">Bacterial flagellum basal body</location>
    </subcellularLocation>
</comment>